<accession>A0A8J4PTS3</accession>
<evidence type="ECO:0000256" key="7">
    <source>
        <dbReference type="ARBA" id="ARBA00022741"/>
    </source>
</evidence>
<organism evidence="19 20">
    <name type="scientific">Polysphondylium violaceum</name>
    <dbReference type="NCBI Taxonomy" id="133409"/>
    <lineage>
        <taxon>Eukaryota</taxon>
        <taxon>Amoebozoa</taxon>
        <taxon>Evosea</taxon>
        <taxon>Eumycetozoa</taxon>
        <taxon>Dictyostelia</taxon>
        <taxon>Dictyosteliales</taxon>
        <taxon>Dictyosteliaceae</taxon>
        <taxon>Polysphondylium</taxon>
    </lineage>
</organism>
<dbReference type="AlphaFoldDB" id="A0A8J4PTS3"/>
<feature type="transmembrane region" description="Helical" evidence="16">
    <location>
        <begin position="517"/>
        <end position="535"/>
    </location>
</feature>
<dbReference type="InterPro" id="IPR004358">
    <property type="entry name" value="Sig_transdc_His_kin-like_C"/>
</dbReference>
<keyword evidence="20" id="KW-1185">Reference proteome</keyword>
<dbReference type="InterPro" id="IPR003661">
    <property type="entry name" value="HisK_dim/P_dom"/>
</dbReference>
<dbReference type="PANTHER" id="PTHR45339">
    <property type="entry name" value="HYBRID SIGNAL TRANSDUCTION HISTIDINE KINASE J"/>
    <property type="match status" value="1"/>
</dbReference>
<keyword evidence="9" id="KW-0067">ATP-binding</keyword>
<evidence type="ECO:0000256" key="10">
    <source>
        <dbReference type="ARBA" id="ARBA00022989"/>
    </source>
</evidence>
<evidence type="ECO:0000259" key="18">
    <source>
        <dbReference type="PROSITE" id="PS50110"/>
    </source>
</evidence>
<feature type="transmembrane region" description="Helical" evidence="16">
    <location>
        <begin position="629"/>
        <end position="650"/>
    </location>
</feature>
<dbReference type="Gene3D" id="3.40.50.2300">
    <property type="match status" value="1"/>
</dbReference>
<dbReference type="InterPro" id="IPR005467">
    <property type="entry name" value="His_kinase_dom"/>
</dbReference>
<evidence type="ECO:0000256" key="6">
    <source>
        <dbReference type="ARBA" id="ARBA00022692"/>
    </source>
</evidence>
<feature type="transmembrane region" description="Helical" evidence="16">
    <location>
        <begin position="542"/>
        <end position="562"/>
    </location>
</feature>
<evidence type="ECO:0000259" key="17">
    <source>
        <dbReference type="PROSITE" id="PS50109"/>
    </source>
</evidence>
<dbReference type="GO" id="GO:0016020">
    <property type="term" value="C:membrane"/>
    <property type="evidence" value="ECO:0007669"/>
    <property type="project" value="UniProtKB-SubCell"/>
</dbReference>
<dbReference type="CDD" id="cd16922">
    <property type="entry name" value="HATPase_EvgS-ArcB-TorS-like"/>
    <property type="match status" value="1"/>
</dbReference>
<proteinExistence type="predicted"/>
<feature type="transmembrane region" description="Helical" evidence="16">
    <location>
        <begin position="490"/>
        <end position="511"/>
    </location>
</feature>
<dbReference type="CDD" id="cd17546">
    <property type="entry name" value="REC_hyHK_CKI1_RcsC-like"/>
    <property type="match status" value="1"/>
</dbReference>
<dbReference type="SMART" id="SM00388">
    <property type="entry name" value="HisKA"/>
    <property type="match status" value="1"/>
</dbReference>
<evidence type="ECO:0000256" key="8">
    <source>
        <dbReference type="ARBA" id="ARBA00022777"/>
    </source>
</evidence>
<comment type="subcellular location">
    <subcellularLocation>
        <location evidence="2">Membrane</location>
    </subcellularLocation>
</comment>
<evidence type="ECO:0000256" key="14">
    <source>
        <dbReference type="PROSITE-ProRule" id="PRU00169"/>
    </source>
</evidence>
<reference evidence="19" key="1">
    <citation type="submission" date="2020-01" db="EMBL/GenBank/DDBJ databases">
        <title>Development of genomics and gene disruption for Polysphondylium violaceum indicates a role for the polyketide synthase stlB in stalk morphogenesis.</title>
        <authorList>
            <person name="Narita B."/>
            <person name="Kawabe Y."/>
            <person name="Kin K."/>
            <person name="Saito T."/>
            <person name="Gibbs R."/>
            <person name="Kuspa A."/>
            <person name="Muzny D."/>
            <person name="Queller D."/>
            <person name="Richards S."/>
            <person name="Strassman J."/>
            <person name="Sucgang R."/>
            <person name="Worley K."/>
            <person name="Schaap P."/>
        </authorList>
    </citation>
    <scope>NUCLEOTIDE SEQUENCE</scope>
    <source>
        <strain evidence="19">QSvi11</strain>
    </source>
</reference>
<dbReference type="Pfam" id="PF02518">
    <property type="entry name" value="HATPase_c"/>
    <property type="match status" value="1"/>
</dbReference>
<evidence type="ECO:0000256" key="9">
    <source>
        <dbReference type="ARBA" id="ARBA00022840"/>
    </source>
</evidence>
<dbReference type="InterPro" id="IPR036097">
    <property type="entry name" value="HisK_dim/P_sf"/>
</dbReference>
<dbReference type="SMART" id="SM00387">
    <property type="entry name" value="HATPase_c"/>
    <property type="match status" value="1"/>
</dbReference>
<evidence type="ECO:0000256" key="16">
    <source>
        <dbReference type="SAM" id="Phobius"/>
    </source>
</evidence>
<evidence type="ECO:0000256" key="1">
    <source>
        <dbReference type="ARBA" id="ARBA00000085"/>
    </source>
</evidence>
<feature type="domain" description="Response regulatory" evidence="18">
    <location>
        <begin position="937"/>
        <end position="1060"/>
    </location>
</feature>
<evidence type="ECO:0000256" key="4">
    <source>
        <dbReference type="ARBA" id="ARBA00022553"/>
    </source>
</evidence>
<evidence type="ECO:0000256" key="12">
    <source>
        <dbReference type="ARBA" id="ARBA00023136"/>
    </source>
</evidence>
<sequence>MLTHTYHRKDNFSYHQQEELIGLRSCGINQKPILHRHQFQHQQQPQPQPSSFSTTGYASKMITLDNTRSGVNLSLQSMLPTKPNQILSLYNSKEPFDFHYKKIPSSIDQFQYQQQQTQQQQIQFDQNQNQKQIEEKRQFEIEKQISQPSSPLLLPNIINNNSNDNSNYSNSNNSRSVDQEINNIQQQQQQSFQQDNYNNNSNRYFRFIKKFEKVNIIRKFKTNSRMLFSDIMEYWYPQKDEILFETDQNYLFNDIQSTDSSEFYDDTDFESDIDEANFNKPTISISSPRKPSPSSSSTTTTLLSKTTTTTTTTTTNTTSTLIDNTPITNKKHIDEKVFINEQPTQPQPQPQQQNIQYLQPQPQPQPQSLPKHPEKTNFKKRSAQTPSPCFKSDTLSTTSPTTTAFAKVSTSIDQNNNNNNNNSHSNLGVEEDDKLSTYSNNTINNLTNASSNINNHKNVIYKLVAIFNMICGIVLKDFNFKSQEKYKAKLVIGFCFTIISFIPSWIIFFWLSDINKPAIMAIVALPMAISSLFMLKKTRSIYYPCHILCFTLCFALTVNSYYTGGHQSTIRLLMTEIPIIAALILGRKASLQWSGIVLSIYLIFFAANLKGFEYIDGIPNITIRSHMNFIIDVTIVLITLAFTLCYQYFIDEAHRETKLKNAQLTIAKDAAIEAYQARQEFLATMSHEIRTPLNGLIGMATLLRDSNNLPPEEKQMAKSVKSCGDILLRLVNDILDLSKLEANQMGLEIIPFKIRDLAQQICQVLSGQANERNIYLNFDISEKVPLVLTGDTGRILQILMNLTGNALKFTQSGSVTIIIDLIEDDNEKVSFQEGVYNICFRVKDTGIGVPVEAQQKIFEAFVQADPSDSRKYGGSGLGLYLCAKLVKLMKGEIGVYNNPECIGSTFWFIVPLGHGSESAIDSIAQSADIPYSPNVIKVLIAEDNIINQRVAVKFLEKVGIKAEVASNGNEVLQILEKDHFDLIFMDFQMPILDGLRCSKAIREFERNGKWSQYKSSIFICGLTANTMSTDKKRCFDHGMNHFISKPFQIQQLRGAIDMAIKHKEMSNMLHF</sequence>
<evidence type="ECO:0000256" key="11">
    <source>
        <dbReference type="ARBA" id="ARBA00023012"/>
    </source>
</evidence>
<keyword evidence="5" id="KW-0808">Transferase</keyword>
<dbReference type="OrthoDB" id="18372at2759"/>
<keyword evidence="10 16" id="KW-1133">Transmembrane helix</keyword>
<dbReference type="GO" id="GO:0005524">
    <property type="term" value="F:ATP binding"/>
    <property type="evidence" value="ECO:0007669"/>
    <property type="project" value="UniProtKB-KW"/>
</dbReference>
<keyword evidence="6 16" id="KW-0812">Transmembrane</keyword>
<evidence type="ECO:0000256" key="15">
    <source>
        <dbReference type="SAM" id="MobiDB-lite"/>
    </source>
</evidence>
<dbReference type="InterPro" id="IPR036890">
    <property type="entry name" value="HATPase_C_sf"/>
</dbReference>
<keyword evidence="8" id="KW-0418">Kinase</keyword>
<keyword evidence="4 14" id="KW-0597">Phosphoprotein</keyword>
<name>A0A8J4PTS3_9MYCE</name>
<dbReference type="FunFam" id="3.30.565.10:FF:000010">
    <property type="entry name" value="Sensor histidine kinase RcsC"/>
    <property type="match status" value="1"/>
</dbReference>
<dbReference type="Gene3D" id="1.10.287.130">
    <property type="match status" value="1"/>
</dbReference>
<protein>
    <recommendedName>
        <fullName evidence="3">histidine kinase</fullName>
        <ecNumber evidence="3">2.7.13.3</ecNumber>
    </recommendedName>
</protein>
<feature type="domain" description="Histidine kinase" evidence="17">
    <location>
        <begin position="684"/>
        <end position="914"/>
    </location>
</feature>
<comment type="caution">
    <text evidence="19">The sequence shown here is derived from an EMBL/GenBank/DDBJ whole genome shotgun (WGS) entry which is preliminary data.</text>
</comment>
<evidence type="ECO:0000256" key="13">
    <source>
        <dbReference type="ARBA" id="ARBA00023224"/>
    </source>
</evidence>
<evidence type="ECO:0000313" key="20">
    <source>
        <dbReference type="Proteomes" id="UP000695562"/>
    </source>
</evidence>
<dbReference type="Proteomes" id="UP000695562">
    <property type="component" value="Unassembled WGS sequence"/>
</dbReference>
<dbReference type="Pfam" id="PF00512">
    <property type="entry name" value="HisKA"/>
    <property type="match status" value="1"/>
</dbReference>
<dbReference type="SUPFAM" id="SSF52172">
    <property type="entry name" value="CheY-like"/>
    <property type="match status" value="1"/>
</dbReference>
<keyword evidence="7" id="KW-0547">Nucleotide-binding</keyword>
<dbReference type="Gene3D" id="3.30.565.10">
    <property type="entry name" value="Histidine kinase-like ATPase, C-terminal domain"/>
    <property type="match status" value="1"/>
</dbReference>
<feature type="compositionally biased region" description="Low complexity" evidence="15">
    <location>
        <begin position="280"/>
        <end position="322"/>
    </location>
</feature>
<dbReference type="SUPFAM" id="SSF47384">
    <property type="entry name" value="Homodimeric domain of signal transducing histidine kinase"/>
    <property type="match status" value="1"/>
</dbReference>
<feature type="region of interest" description="Disordered" evidence="15">
    <location>
        <begin position="111"/>
        <end position="131"/>
    </location>
</feature>
<feature type="transmembrane region" description="Helical" evidence="16">
    <location>
        <begin position="593"/>
        <end position="609"/>
    </location>
</feature>
<evidence type="ECO:0000313" key="19">
    <source>
        <dbReference type="EMBL" id="KAF2072409.1"/>
    </source>
</evidence>
<keyword evidence="12 16" id="KW-0472">Membrane</keyword>
<dbReference type="EMBL" id="AJWJ01000283">
    <property type="protein sequence ID" value="KAF2072409.1"/>
    <property type="molecule type" value="Genomic_DNA"/>
</dbReference>
<dbReference type="GO" id="GO:0000155">
    <property type="term" value="F:phosphorelay sensor kinase activity"/>
    <property type="evidence" value="ECO:0007669"/>
    <property type="project" value="InterPro"/>
</dbReference>
<dbReference type="PROSITE" id="PS50110">
    <property type="entry name" value="RESPONSE_REGULATORY"/>
    <property type="match status" value="1"/>
</dbReference>
<dbReference type="PRINTS" id="PR00344">
    <property type="entry name" value="BCTRLSENSOR"/>
</dbReference>
<dbReference type="SUPFAM" id="SSF55874">
    <property type="entry name" value="ATPase domain of HSP90 chaperone/DNA topoisomerase II/histidine kinase"/>
    <property type="match status" value="1"/>
</dbReference>
<keyword evidence="13" id="KW-0807">Transducer</keyword>
<dbReference type="InterPro" id="IPR001789">
    <property type="entry name" value="Sig_transdc_resp-reg_receiver"/>
</dbReference>
<dbReference type="SMART" id="SM00448">
    <property type="entry name" value="REC"/>
    <property type="match status" value="1"/>
</dbReference>
<feature type="region of interest" description="Disordered" evidence="15">
    <location>
        <begin position="410"/>
        <end position="429"/>
    </location>
</feature>
<evidence type="ECO:0000256" key="5">
    <source>
        <dbReference type="ARBA" id="ARBA00022679"/>
    </source>
</evidence>
<dbReference type="InterPro" id="IPR003594">
    <property type="entry name" value="HATPase_dom"/>
</dbReference>
<feature type="region of interest" description="Disordered" evidence="15">
    <location>
        <begin position="152"/>
        <end position="175"/>
    </location>
</feature>
<evidence type="ECO:0000256" key="3">
    <source>
        <dbReference type="ARBA" id="ARBA00012438"/>
    </source>
</evidence>
<dbReference type="Pfam" id="PF00072">
    <property type="entry name" value="Response_reg"/>
    <property type="match status" value="1"/>
</dbReference>
<dbReference type="PROSITE" id="PS50109">
    <property type="entry name" value="HIS_KIN"/>
    <property type="match status" value="1"/>
</dbReference>
<gene>
    <name evidence="19" type="ORF">CYY_006284</name>
</gene>
<dbReference type="FunFam" id="1.10.287.130:FF:000004">
    <property type="entry name" value="Ethylene receptor 1"/>
    <property type="match status" value="1"/>
</dbReference>
<dbReference type="InterPro" id="IPR011006">
    <property type="entry name" value="CheY-like_superfamily"/>
</dbReference>
<comment type="catalytic activity">
    <reaction evidence="1">
        <text>ATP + protein L-histidine = ADP + protein N-phospho-L-histidine.</text>
        <dbReference type="EC" id="2.7.13.3"/>
    </reaction>
</comment>
<feature type="region of interest" description="Disordered" evidence="15">
    <location>
        <begin position="359"/>
        <end position="399"/>
    </location>
</feature>
<keyword evidence="11" id="KW-0902">Two-component regulatory system</keyword>
<evidence type="ECO:0000256" key="2">
    <source>
        <dbReference type="ARBA" id="ARBA00004370"/>
    </source>
</evidence>
<dbReference type="PANTHER" id="PTHR45339:SF1">
    <property type="entry name" value="HYBRID SIGNAL TRANSDUCTION HISTIDINE KINASE J"/>
    <property type="match status" value="1"/>
</dbReference>
<feature type="modified residue" description="4-aspartylphosphate" evidence="14">
    <location>
        <position position="986"/>
    </location>
</feature>
<dbReference type="CDD" id="cd00082">
    <property type="entry name" value="HisKA"/>
    <property type="match status" value="1"/>
</dbReference>
<feature type="region of interest" description="Disordered" evidence="15">
    <location>
        <begin position="273"/>
        <end position="327"/>
    </location>
</feature>
<dbReference type="EC" id="2.7.13.3" evidence="3"/>